<dbReference type="EMBL" id="JBANRG010000003">
    <property type="protein sequence ID" value="KAK7469083.1"/>
    <property type="molecule type" value="Genomic_DNA"/>
</dbReference>
<dbReference type="InterPro" id="IPR000504">
    <property type="entry name" value="RRM_dom"/>
</dbReference>
<protein>
    <submittedName>
        <fullName evidence="6">Splicing factor</fullName>
    </submittedName>
</protein>
<accession>A0ABR1K1Z4</accession>
<dbReference type="Proteomes" id="UP001498398">
    <property type="component" value="Unassembled WGS sequence"/>
</dbReference>
<evidence type="ECO:0000256" key="1">
    <source>
        <dbReference type="ARBA" id="ARBA00022737"/>
    </source>
</evidence>
<dbReference type="InterPro" id="IPR035979">
    <property type="entry name" value="RBD_domain_sf"/>
</dbReference>
<keyword evidence="7" id="KW-1185">Reference proteome</keyword>
<dbReference type="PROSITE" id="PS50102">
    <property type="entry name" value="RRM"/>
    <property type="match status" value="4"/>
</dbReference>
<feature type="compositionally biased region" description="Low complexity" evidence="4">
    <location>
        <begin position="1002"/>
        <end position="1021"/>
    </location>
</feature>
<dbReference type="SUPFAM" id="SSF54928">
    <property type="entry name" value="RNA-binding domain, RBD"/>
    <property type="match status" value="3"/>
</dbReference>
<proteinExistence type="predicted"/>
<organism evidence="6 7">
    <name type="scientific">Marasmiellus scandens</name>
    <dbReference type="NCBI Taxonomy" id="2682957"/>
    <lineage>
        <taxon>Eukaryota</taxon>
        <taxon>Fungi</taxon>
        <taxon>Dikarya</taxon>
        <taxon>Basidiomycota</taxon>
        <taxon>Agaricomycotina</taxon>
        <taxon>Agaricomycetes</taxon>
        <taxon>Agaricomycetidae</taxon>
        <taxon>Agaricales</taxon>
        <taxon>Marasmiineae</taxon>
        <taxon>Omphalotaceae</taxon>
        <taxon>Marasmiellus</taxon>
    </lineage>
</organism>
<name>A0ABR1K1Z4_9AGAR</name>
<feature type="domain" description="RRM" evidence="5">
    <location>
        <begin position="698"/>
        <end position="775"/>
    </location>
</feature>
<feature type="compositionally biased region" description="Basic and acidic residues" evidence="4">
    <location>
        <begin position="599"/>
        <end position="618"/>
    </location>
</feature>
<dbReference type="CDD" id="cd12296">
    <property type="entry name" value="RRM1_Prp24"/>
    <property type="match status" value="1"/>
</dbReference>
<dbReference type="Pfam" id="PF00076">
    <property type="entry name" value="RRM_1"/>
    <property type="match status" value="4"/>
</dbReference>
<dbReference type="InterPro" id="IPR011990">
    <property type="entry name" value="TPR-like_helical_dom_sf"/>
</dbReference>
<gene>
    <name evidence="6" type="primary">PRP24</name>
    <name evidence="6" type="ORF">VKT23_003576</name>
</gene>
<dbReference type="CDD" id="cd12297">
    <property type="entry name" value="RRM2_Prp24"/>
    <property type="match status" value="1"/>
</dbReference>
<keyword evidence="2 3" id="KW-0694">RNA-binding</keyword>
<evidence type="ECO:0000256" key="4">
    <source>
        <dbReference type="SAM" id="MobiDB-lite"/>
    </source>
</evidence>
<evidence type="ECO:0000256" key="2">
    <source>
        <dbReference type="ARBA" id="ARBA00022884"/>
    </source>
</evidence>
<feature type="compositionally biased region" description="Basic and acidic residues" evidence="4">
    <location>
        <begin position="1022"/>
        <end position="1034"/>
    </location>
</feature>
<feature type="domain" description="RRM" evidence="5">
    <location>
        <begin position="789"/>
        <end position="865"/>
    </location>
</feature>
<dbReference type="InterPro" id="IPR034398">
    <property type="entry name" value="Prp24_RRM2"/>
</dbReference>
<dbReference type="SUPFAM" id="SSF48452">
    <property type="entry name" value="TPR-like"/>
    <property type="match status" value="1"/>
</dbReference>
<keyword evidence="1" id="KW-0677">Repeat</keyword>
<feature type="region of interest" description="Disordered" evidence="4">
    <location>
        <begin position="982"/>
        <end position="1034"/>
    </location>
</feature>
<dbReference type="InterPro" id="IPR034397">
    <property type="entry name" value="Prp24_RRM1"/>
</dbReference>
<dbReference type="InterPro" id="IPR012677">
    <property type="entry name" value="Nucleotide-bd_a/b_plait_sf"/>
</dbReference>
<dbReference type="InterPro" id="IPR003107">
    <property type="entry name" value="HAT"/>
</dbReference>
<dbReference type="Gene3D" id="1.25.40.10">
    <property type="entry name" value="Tetratricopeptide repeat domain"/>
    <property type="match status" value="2"/>
</dbReference>
<evidence type="ECO:0000313" key="6">
    <source>
        <dbReference type="EMBL" id="KAK7469083.1"/>
    </source>
</evidence>
<sequence length="1034" mass="116389">MDEQQSLEALANILNELSEKPFDFSLHAKHVRLTKSEAFKDMEAEAVSALEMFTNYFAAGDEVWLDLLDAKERSVDLSTVNGAQEVLALYERAEEDHLSIPILKQHMDFVLNRHSLYVNGELKPDELGELFSTDWTRLTIGDIAKKAVGHLSQSCILWDRVRDWELEILESAQEPERTILVEHVQALLLDRLGTPHSNSDETLQAYSSFTTQYRSASEYEDLLVAASTKRSKVAKAFDRRAAHETAVSQPGNTLDAFVQYISYERKAKYPDMMVMTAVYERAIAEAAKRRFNDEPGAEEALRTFWTGYCDALRLNNVGKESELKVFQRAIRSVPACGEVWARYIRCLERYTDPEHAAEGRDIISNLYNQAFGNPLLLSDVEQIIPIVLARVGFEKRLIDTGMSDDDTLPTLIGVLESGIEATRKASKEGDSRLRLEKYLAEIYRIADFHEAVVGVWQSATKHYKNSYLAWTHYTDALIKRDQLEEARKVFSDVSFRKLDWPEAVWEAWISFEHLHGQVEQVDICIDRIEQARQVVNARRAKEAKESYQAMAAYTAQQSESQLAPAVSAFTSEVPMEIDSVESAATGRGTKRPAFEEPNAGEHEAQKKPKLENKPEPLKRDRENCTVFVAELPANATDQDLTELFKDCGVIREVKITQLVGTVVATVEFLDRDAVPAALTKDKKRIHEQEIAVHLAWQSTLYVTNFPESTDDAYIRDIFGKYGTIFDVRWPSKKFKTTRRFCYIQYTSPAAAQQALELHGRELEPERAINVFISNPERKKERTDQDADNRELYVAGLSKFTTKADLEKLFSTFGHVKDIRMGLDKDGKSKGFAFIEFEDESTAQKALSANNHELRNRHISVTISDPRVKAKNRNANPDTGFGRKAEITNRSVRVKNLPPGTQEGLLQQAMEKLALVKRVEVFTDKNEAVVELENAAEAGKLLLQTEPIVFNGATLQLLEESQAKTNANGPDTSGLFVPRTAASRPKAGIGHKRKVVQPIHSAPSESKSNADASSSSAPPASKKGQDDFRKMLDGK</sequence>
<dbReference type="Gene3D" id="3.30.70.330">
    <property type="match status" value="4"/>
</dbReference>
<comment type="caution">
    <text evidence="6">The sequence shown here is derived from an EMBL/GenBank/DDBJ whole genome shotgun (WGS) entry which is preliminary data.</text>
</comment>
<feature type="domain" description="RRM" evidence="5">
    <location>
        <begin position="889"/>
        <end position="964"/>
    </location>
</feature>
<feature type="domain" description="RRM" evidence="5">
    <location>
        <begin position="624"/>
        <end position="697"/>
    </location>
</feature>
<reference evidence="6 7" key="1">
    <citation type="submission" date="2024-01" db="EMBL/GenBank/DDBJ databases">
        <title>A draft genome for the cacao thread blight pathogen Marasmiellus scandens.</title>
        <authorList>
            <person name="Baruah I.K."/>
            <person name="Leung J."/>
            <person name="Bukari Y."/>
            <person name="Amoako-Attah I."/>
            <person name="Meinhardt L.W."/>
            <person name="Bailey B.A."/>
            <person name="Cohen S.P."/>
        </authorList>
    </citation>
    <scope>NUCLEOTIDE SEQUENCE [LARGE SCALE GENOMIC DNA]</scope>
    <source>
        <strain evidence="6 7">GH-19</strain>
    </source>
</reference>
<feature type="region of interest" description="Disordered" evidence="4">
    <location>
        <begin position="581"/>
        <end position="618"/>
    </location>
</feature>
<evidence type="ECO:0000256" key="3">
    <source>
        <dbReference type="PROSITE-ProRule" id="PRU00176"/>
    </source>
</evidence>
<dbReference type="PANTHER" id="PTHR24012">
    <property type="entry name" value="RNA BINDING PROTEIN"/>
    <property type="match status" value="1"/>
</dbReference>
<dbReference type="SMART" id="SM00360">
    <property type="entry name" value="RRM"/>
    <property type="match status" value="4"/>
</dbReference>
<evidence type="ECO:0000259" key="5">
    <source>
        <dbReference type="PROSITE" id="PS50102"/>
    </source>
</evidence>
<evidence type="ECO:0000313" key="7">
    <source>
        <dbReference type="Proteomes" id="UP001498398"/>
    </source>
</evidence>
<dbReference type="SMART" id="SM00386">
    <property type="entry name" value="HAT"/>
    <property type="match status" value="3"/>
</dbReference>